<dbReference type="RefSeq" id="XP_008206124.3">
    <property type="nucleotide sequence ID" value="XM_008207902.4"/>
</dbReference>
<proteinExistence type="predicted"/>
<dbReference type="Proteomes" id="UP000002358">
    <property type="component" value="Chromosome 2"/>
</dbReference>
<dbReference type="InterPro" id="IPR052055">
    <property type="entry name" value="Hepadnavirus_pol/RT"/>
</dbReference>
<keyword evidence="3" id="KW-1185">Reference proteome</keyword>
<feature type="domain" description="Reverse transcriptase" evidence="1">
    <location>
        <begin position="1"/>
        <end position="71"/>
    </location>
</feature>
<dbReference type="KEGG" id="nvi:103316100"/>
<sequence length="442" mass="50904">MLNPVISYLRKLGFLSSFYLDDFLLLGISYEESLKNVSTTVAFLEKLGFIINYKKSNLTPSQNCKYLGFIYDSTKMTLKLPEDKIKRVKQLVNLKLDQKIKIRKFAKILGVVVSCCPAVEYSWLYTKASERVKFLALEANSGSYEKSMKISRHVLEELQWWKQLNNASICHIRNSNYELEIFSDASLTGWVVSCNGYRANGHWKEKEKSNFINHLELLAAYFGLKIFAKDNRESAILLHIDNTTAISYIHRMGGIQYPKLNSLAKKIWQWCEKRKIWICATYIASRENREDDTESRRLQSNTEIEISNVIFEKIVALFGKPKIDLFASRSNAKCKRYVSWKRDPESIAIDAFTISWSDHYLYAFPPCSIILRTLQKIKTDAARGIMIVPEWPGQPWYPIFCSMLVSETFETPAKEGLVFSGPSMDLFWNKTTLVAGILSGKV</sequence>
<dbReference type="GeneID" id="103316100"/>
<organism evidence="2 3">
    <name type="scientific">Nasonia vitripennis</name>
    <name type="common">Parasitic wasp</name>
    <dbReference type="NCBI Taxonomy" id="7425"/>
    <lineage>
        <taxon>Eukaryota</taxon>
        <taxon>Metazoa</taxon>
        <taxon>Ecdysozoa</taxon>
        <taxon>Arthropoda</taxon>
        <taxon>Hexapoda</taxon>
        <taxon>Insecta</taxon>
        <taxon>Pterygota</taxon>
        <taxon>Neoptera</taxon>
        <taxon>Endopterygota</taxon>
        <taxon>Hymenoptera</taxon>
        <taxon>Apocrita</taxon>
        <taxon>Proctotrupomorpha</taxon>
        <taxon>Chalcidoidea</taxon>
        <taxon>Pteromalidae</taxon>
        <taxon>Pteromalinae</taxon>
        <taxon>Nasonia</taxon>
    </lineage>
</organism>
<dbReference type="SUPFAM" id="SSF56672">
    <property type="entry name" value="DNA/RNA polymerases"/>
    <property type="match status" value="1"/>
</dbReference>
<dbReference type="CDD" id="cd09275">
    <property type="entry name" value="RNase_HI_RT_DIRS1"/>
    <property type="match status" value="1"/>
</dbReference>
<dbReference type="InterPro" id="IPR043502">
    <property type="entry name" value="DNA/RNA_pol_sf"/>
</dbReference>
<evidence type="ECO:0000313" key="2">
    <source>
        <dbReference type="EnsemblMetazoa" id="XP_008206124"/>
    </source>
</evidence>
<protein>
    <recommendedName>
        <fullName evidence="1">Reverse transcriptase domain-containing protein</fullName>
    </recommendedName>
</protein>
<dbReference type="PANTHER" id="PTHR33050:SF7">
    <property type="entry name" value="RIBONUCLEASE H"/>
    <property type="match status" value="1"/>
</dbReference>
<dbReference type="EnsemblMetazoa" id="XM_008207902">
    <property type="protein sequence ID" value="XP_008206124"/>
    <property type="gene ID" value="LOC103316100"/>
</dbReference>
<reference evidence="2" key="1">
    <citation type="submission" date="2021-01" db="UniProtKB">
        <authorList>
            <consortium name="EnsemblMetazoa"/>
        </authorList>
    </citation>
    <scope>IDENTIFICATION</scope>
</reference>
<accession>A0A7M7H9V7</accession>
<dbReference type="InterPro" id="IPR043128">
    <property type="entry name" value="Rev_trsase/Diguanyl_cyclase"/>
</dbReference>
<dbReference type="GO" id="GO:0071897">
    <property type="term" value="P:DNA biosynthetic process"/>
    <property type="evidence" value="ECO:0007669"/>
    <property type="project" value="UniProtKB-ARBA"/>
</dbReference>
<dbReference type="InterPro" id="IPR000477">
    <property type="entry name" value="RT_dom"/>
</dbReference>
<dbReference type="Gene3D" id="3.30.70.270">
    <property type="match status" value="1"/>
</dbReference>
<name>A0A7M7H9V7_NASVI</name>
<dbReference type="PROSITE" id="PS50878">
    <property type="entry name" value="RT_POL"/>
    <property type="match status" value="1"/>
</dbReference>
<dbReference type="AlphaFoldDB" id="A0A7M7H9V7"/>
<dbReference type="InParanoid" id="A0A7M7H9V7"/>
<evidence type="ECO:0000313" key="3">
    <source>
        <dbReference type="Proteomes" id="UP000002358"/>
    </source>
</evidence>
<evidence type="ECO:0000259" key="1">
    <source>
        <dbReference type="PROSITE" id="PS50878"/>
    </source>
</evidence>
<dbReference type="PANTHER" id="PTHR33050">
    <property type="entry name" value="REVERSE TRANSCRIPTASE DOMAIN-CONTAINING PROTEIN"/>
    <property type="match status" value="1"/>
</dbReference>